<evidence type="ECO:0000313" key="1">
    <source>
        <dbReference type="EMBL" id="GAH65101.1"/>
    </source>
</evidence>
<proteinExistence type="predicted"/>
<protein>
    <submittedName>
        <fullName evidence="1">Uncharacterized protein</fullName>
    </submittedName>
</protein>
<comment type="caution">
    <text evidence="1">The sequence shown here is derived from an EMBL/GenBank/DDBJ whole genome shotgun (WGS) entry which is preliminary data.</text>
</comment>
<dbReference type="AlphaFoldDB" id="X1H4L0"/>
<sequence>EDLTDEQIEEKVSEHYDLYTWEWEYLCEALTELMKKVSYRNYYDHYYWYAEVANFGWRSQSGDKYFKAETGEELLRGILPKTDCTFRIYRESNRLSIQNFHHDSPVGKEWYYVRAMTKAEVEEEFLYLTF</sequence>
<organism evidence="1">
    <name type="scientific">marine sediment metagenome</name>
    <dbReference type="NCBI Taxonomy" id="412755"/>
    <lineage>
        <taxon>unclassified sequences</taxon>
        <taxon>metagenomes</taxon>
        <taxon>ecological metagenomes</taxon>
    </lineage>
</organism>
<gene>
    <name evidence="1" type="ORF">S03H2_42770</name>
</gene>
<name>X1H4L0_9ZZZZ</name>
<dbReference type="EMBL" id="BARU01026641">
    <property type="protein sequence ID" value="GAH65101.1"/>
    <property type="molecule type" value="Genomic_DNA"/>
</dbReference>
<reference evidence="1" key="1">
    <citation type="journal article" date="2014" name="Front. Microbiol.">
        <title>High frequency of phylogenetically diverse reductive dehalogenase-homologous genes in deep subseafloor sedimentary metagenomes.</title>
        <authorList>
            <person name="Kawai M."/>
            <person name="Futagami T."/>
            <person name="Toyoda A."/>
            <person name="Takaki Y."/>
            <person name="Nishi S."/>
            <person name="Hori S."/>
            <person name="Arai W."/>
            <person name="Tsubouchi T."/>
            <person name="Morono Y."/>
            <person name="Uchiyama I."/>
            <person name="Ito T."/>
            <person name="Fujiyama A."/>
            <person name="Inagaki F."/>
            <person name="Takami H."/>
        </authorList>
    </citation>
    <scope>NUCLEOTIDE SEQUENCE</scope>
    <source>
        <strain evidence="1">Expedition CK06-06</strain>
    </source>
</reference>
<feature type="non-terminal residue" evidence="1">
    <location>
        <position position="1"/>
    </location>
</feature>
<accession>X1H4L0</accession>